<keyword evidence="6" id="KW-1185">Reference proteome</keyword>
<dbReference type="GO" id="GO:0006355">
    <property type="term" value="P:regulation of DNA-templated transcription"/>
    <property type="evidence" value="ECO:0007669"/>
    <property type="project" value="InterPro"/>
</dbReference>
<dbReference type="EMBL" id="JAPOHD010000055">
    <property type="protein sequence ID" value="MCY1722386.1"/>
    <property type="molecule type" value="Genomic_DNA"/>
</dbReference>
<dbReference type="PRINTS" id="PR00038">
    <property type="entry name" value="HTHLUXR"/>
</dbReference>
<dbReference type="PROSITE" id="PS50043">
    <property type="entry name" value="HTH_LUXR_2"/>
    <property type="match status" value="1"/>
</dbReference>
<dbReference type="PANTHER" id="PTHR44688:SF16">
    <property type="entry name" value="DNA-BINDING TRANSCRIPTIONAL ACTIVATOR DEVR_DOSR"/>
    <property type="match status" value="1"/>
</dbReference>
<dbReference type="InterPro" id="IPR016032">
    <property type="entry name" value="Sig_transdc_resp-reg_C-effctor"/>
</dbReference>
<dbReference type="InterPro" id="IPR000792">
    <property type="entry name" value="Tscrpt_reg_LuxR_C"/>
</dbReference>
<evidence type="ECO:0000259" key="4">
    <source>
        <dbReference type="PROSITE" id="PS50043"/>
    </source>
</evidence>
<dbReference type="Proteomes" id="UP001145087">
    <property type="component" value="Unassembled WGS sequence"/>
</dbReference>
<dbReference type="Gene3D" id="1.10.10.10">
    <property type="entry name" value="Winged helix-like DNA-binding domain superfamily/Winged helix DNA-binding domain"/>
    <property type="match status" value="1"/>
</dbReference>
<dbReference type="SUPFAM" id="SSF46894">
    <property type="entry name" value="C-terminal effector domain of the bipartite response regulators"/>
    <property type="match status" value="1"/>
</dbReference>
<dbReference type="Pfam" id="PF00196">
    <property type="entry name" value="GerE"/>
    <property type="match status" value="1"/>
</dbReference>
<feature type="domain" description="HTH luxR-type" evidence="4">
    <location>
        <begin position="118"/>
        <end position="183"/>
    </location>
</feature>
<evidence type="ECO:0000313" key="5">
    <source>
        <dbReference type="EMBL" id="MCY1722386.1"/>
    </source>
</evidence>
<dbReference type="CDD" id="cd06170">
    <property type="entry name" value="LuxR_C_like"/>
    <property type="match status" value="1"/>
</dbReference>
<gene>
    <name evidence="5" type="ORF">OU798_18700</name>
</gene>
<dbReference type="GO" id="GO:0003677">
    <property type="term" value="F:DNA binding"/>
    <property type="evidence" value="ECO:0007669"/>
    <property type="project" value="UniProtKB-KW"/>
</dbReference>
<dbReference type="InterPro" id="IPR036388">
    <property type="entry name" value="WH-like_DNA-bd_sf"/>
</dbReference>
<keyword evidence="3" id="KW-0804">Transcription</keyword>
<proteinExistence type="predicted"/>
<evidence type="ECO:0000256" key="3">
    <source>
        <dbReference type="ARBA" id="ARBA00023163"/>
    </source>
</evidence>
<keyword evidence="1" id="KW-0805">Transcription regulation</keyword>
<dbReference type="SMART" id="SM00421">
    <property type="entry name" value="HTH_LUXR"/>
    <property type="match status" value="1"/>
</dbReference>
<evidence type="ECO:0000256" key="1">
    <source>
        <dbReference type="ARBA" id="ARBA00023015"/>
    </source>
</evidence>
<name>A0A9X3J8B5_9BACT</name>
<protein>
    <submittedName>
        <fullName evidence="5">Helix-turn-helix transcriptional regulator</fullName>
    </submittedName>
</protein>
<dbReference type="PROSITE" id="PS00622">
    <property type="entry name" value="HTH_LUXR_1"/>
    <property type="match status" value="1"/>
</dbReference>
<dbReference type="RefSeq" id="WP_343334712.1">
    <property type="nucleotide sequence ID" value="NZ_JAPOHD010000055.1"/>
</dbReference>
<evidence type="ECO:0000256" key="2">
    <source>
        <dbReference type="ARBA" id="ARBA00023125"/>
    </source>
</evidence>
<sequence>MDNKVYIVHGSAIVQQGLSEVLLKNFKCTIQCYYDFKSLSESDDNCASKSIIFVEDKIANSTEFLQFIDQSHEVKSFSIVNDCAGNLPVNNDYTLSLYNSPDEIYEGIKHAFNTQGLADEESEGLSNRELDVLKLVALGYANKEIAEKLFISTHTVMSHRKNITEKLGIKSISGLTVYAIINNYIDTTNLDIKDLI</sequence>
<dbReference type="AlphaFoldDB" id="A0A9X3J8B5"/>
<accession>A0A9X3J8B5</accession>
<evidence type="ECO:0000313" key="6">
    <source>
        <dbReference type="Proteomes" id="UP001145087"/>
    </source>
</evidence>
<dbReference type="PANTHER" id="PTHR44688">
    <property type="entry name" value="DNA-BINDING TRANSCRIPTIONAL ACTIVATOR DEVR_DOSR"/>
    <property type="match status" value="1"/>
</dbReference>
<comment type="caution">
    <text evidence="5">The sequence shown here is derived from an EMBL/GenBank/DDBJ whole genome shotgun (WGS) entry which is preliminary data.</text>
</comment>
<keyword evidence="2" id="KW-0238">DNA-binding</keyword>
<organism evidence="5 6">
    <name type="scientific">Draconibacterium aestuarii</name>
    <dbReference type="NCBI Taxonomy" id="2998507"/>
    <lineage>
        <taxon>Bacteria</taxon>
        <taxon>Pseudomonadati</taxon>
        <taxon>Bacteroidota</taxon>
        <taxon>Bacteroidia</taxon>
        <taxon>Marinilabiliales</taxon>
        <taxon>Prolixibacteraceae</taxon>
        <taxon>Draconibacterium</taxon>
    </lineage>
</organism>
<reference evidence="5" key="1">
    <citation type="submission" date="2022-11" db="EMBL/GenBank/DDBJ databases">
        <title>Marilongibacter aestuarii gen. nov., sp. nov., isolated from tidal flat sediment.</title>
        <authorList>
            <person name="Jiayan W."/>
        </authorList>
    </citation>
    <scope>NUCLEOTIDE SEQUENCE</scope>
    <source>
        <strain evidence="5">Z1-6</strain>
    </source>
</reference>